<proteinExistence type="inferred from homology"/>
<dbReference type="HOGENOM" id="CLU_016734_0_0_6"/>
<dbReference type="KEGG" id="acz:Acaty_c1998"/>
<dbReference type="NCBIfam" id="TIGR00262">
    <property type="entry name" value="trpA"/>
    <property type="match status" value="1"/>
</dbReference>
<evidence type="ECO:0000256" key="10">
    <source>
        <dbReference type="RuleBase" id="RU003662"/>
    </source>
</evidence>
<dbReference type="UniPathway" id="UPA00035">
    <property type="reaction ID" value="UER00044"/>
</dbReference>
<evidence type="ECO:0000256" key="7">
    <source>
        <dbReference type="ARBA" id="ARBA00023239"/>
    </source>
</evidence>
<sequence>MSRLTNCFSKLRGRTALIPFVTAGDPDPAATVPILHALVAAGADILELGVPFSDPMADGPTIQRANERALSRGVHLRQVLAWVAEFREGNQHTPIVLMGYLNPIEAMGIEDFAREAAAVGVDGTIIVDLTPEEGRRESAVLRSVGIDPIFLLAPTSGAERVAAVRELGSGFVYYVSLRGITGATQRDWHGVLERVQQLRAALSLPVAIGFGIRDAATARVLAQGGADAVVIGSALVERLADAADTAAQVAQAFLAPIAAALAEHARVSA</sequence>
<dbReference type="PANTHER" id="PTHR43406:SF1">
    <property type="entry name" value="TRYPTOPHAN SYNTHASE ALPHA CHAIN, CHLOROPLASTIC"/>
    <property type="match status" value="1"/>
</dbReference>
<comment type="similarity">
    <text evidence="9 10">Belongs to the TrpA family.</text>
</comment>
<keyword evidence="4 9" id="KW-0028">Amino-acid biosynthesis</keyword>
<dbReference type="InterPro" id="IPR011060">
    <property type="entry name" value="RibuloseP-bd_barrel"/>
</dbReference>
<gene>
    <name evidence="9" type="primary">trpA</name>
    <name evidence="11" type="ORF">Acaty_c1998</name>
</gene>
<dbReference type="HAMAP" id="MF_00131">
    <property type="entry name" value="Trp_synth_alpha"/>
    <property type="match status" value="1"/>
</dbReference>
<dbReference type="GO" id="GO:0004834">
    <property type="term" value="F:tryptophan synthase activity"/>
    <property type="evidence" value="ECO:0007669"/>
    <property type="project" value="UniProtKB-UniRule"/>
</dbReference>
<name>A0A059ZW98_ACICK</name>
<protein>
    <recommendedName>
        <fullName evidence="9">Tryptophan synthase alpha chain</fullName>
        <ecNumber evidence="9">4.2.1.20</ecNumber>
    </recommendedName>
</protein>
<dbReference type="Pfam" id="PF00290">
    <property type="entry name" value="Trp_syntA"/>
    <property type="match status" value="1"/>
</dbReference>
<keyword evidence="5 9" id="KW-0822">Tryptophan biosynthesis</keyword>
<keyword evidence="6 9" id="KW-0057">Aromatic amino acid biosynthesis</keyword>
<dbReference type="CDD" id="cd04724">
    <property type="entry name" value="Tryptophan_synthase_alpha"/>
    <property type="match status" value="1"/>
</dbReference>
<accession>A0A059ZW98</accession>
<feature type="active site" description="Proton acceptor" evidence="9">
    <location>
        <position position="47"/>
    </location>
</feature>
<dbReference type="InterPro" id="IPR013785">
    <property type="entry name" value="Aldolase_TIM"/>
</dbReference>
<dbReference type="PANTHER" id="PTHR43406">
    <property type="entry name" value="TRYPTOPHAN SYNTHASE, ALPHA CHAIN"/>
    <property type="match status" value="1"/>
</dbReference>
<dbReference type="Gene3D" id="3.20.20.70">
    <property type="entry name" value="Aldolase class I"/>
    <property type="match status" value="1"/>
</dbReference>
<dbReference type="InterPro" id="IPR002028">
    <property type="entry name" value="Trp_synthase_suA"/>
</dbReference>
<dbReference type="EMBL" id="CP005986">
    <property type="protein sequence ID" value="AIA55855.1"/>
    <property type="molecule type" value="Genomic_DNA"/>
</dbReference>
<evidence type="ECO:0000256" key="6">
    <source>
        <dbReference type="ARBA" id="ARBA00023141"/>
    </source>
</evidence>
<dbReference type="SUPFAM" id="SSF51366">
    <property type="entry name" value="Ribulose-phoshate binding barrel"/>
    <property type="match status" value="1"/>
</dbReference>
<comment type="pathway">
    <text evidence="2 9">Amino-acid biosynthesis; L-tryptophan biosynthesis; L-tryptophan from chorismate: step 5/5.</text>
</comment>
<dbReference type="GO" id="GO:0005829">
    <property type="term" value="C:cytosol"/>
    <property type="evidence" value="ECO:0007669"/>
    <property type="project" value="TreeGrafter"/>
</dbReference>
<dbReference type="eggNOG" id="COG0159">
    <property type="taxonomic scope" value="Bacteria"/>
</dbReference>
<dbReference type="PROSITE" id="PS00167">
    <property type="entry name" value="TRP_SYNTHASE_ALPHA"/>
    <property type="match status" value="1"/>
</dbReference>
<evidence type="ECO:0000313" key="11">
    <source>
        <dbReference type="EMBL" id="AIA55855.1"/>
    </source>
</evidence>
<dbReference type="Proteomes" id="UP000005522">
    <property type="component" value="Chromosome"/>
</dbReference>
<dbReference type="RefSeq" id="WP_004873159.1">
    <property type="nucleotide sequence ID" value="NZ_CP005986.1"/>
</dbReference>
<feature type="active site" description="Proton acceptor" evidence="9">
    <location>
        <position position="58"/>
    </location>
</feature>
<reference evidence="11 12" key="1">
    <citation type="journal article" date="2009" name="J. Bacteriol.">
        <title>Draft genome sequence of the extremely acidophilic bacterium Acidithiobacillus caldus ATCC 51756 reveals metabolic versatility in the genus Acidithiobacillus.</title>
        <authorList>
            <person name="Valdes J."/>
            <person name="Quatrini R."/>
            <person name="Hallberg K."/>
            <person name="Dopson M."/>
            <person name="Valenzuela P.D."/>
            <person name="Holmes D.S."/>
        </authorList>
    </citation>
    <scope>NUCLEOTIDE SEQUENCE [LARGE SCALE GENOMIC DNA]</scope>
    <source>
        <strain evidence="12">ATCC 51756 / DSM 8584 / KU</strain>
    </source>
</reference>
<evidence type="ECO:0000256" key="5">
    <source>
        <dbReference type="ARBA" id="ARBA00022822"/>
    </source>
</evidence>
<comment type="function">
    <text evidence="1 9">The alpha subunit is responsible for the aldol cleavage of indoleglycerol phosphate to indole and glyceraldehyde 3-phosphate.</text>
</comment>
<dbReference type="FunFam" id="3.20.20.70:FF:000037">
    <property type="entry name" value="Tryptophan synthase alpha chain"/>
    <property type="match status" value="1"/>
</dbReference>
<evidence type="ECO:0000256" key="1">
    <source>
        <dbReference type="ARBA" id="ARBA00003365"/>
    </source>
</evidence>
<evidence type="ECO:0000256" key="3">
    <source>
        <dbReference type="ARBA" id="ARBA00011270"/>
    </source>
</evidence>
<evidence type="ECO:0000313" key="12">
    <source>
        <dbReference type="Proteomes" id="UP000005522"/>
    </source>
</evidence>
<organism evidence="11 12">
    <name type="scientific">Acidithiobacillus caldus (strain ATCC 51756 / DSM 8584 / KU)</name>
    <dbReference type="NCBI Taxonomy" id="637389"/>
    <lineage>
        <taxon>Bacteria</taxon>
        <taxon>Pseudomonadati</taxon>
        <taxon>Pseudomonadota</taxon>
        <taxon>Acidithiobacillia</taxon>
        <taxon>Acidithiobacillales</taxon>
        <taxon>Acidithiobacillaceae</taxon>
        <taxon>Acidithiobacillus</taxon>
    </lineage>
</organism>
<comment type="catalytic activity">
    <reaction evidence="8 9">
        <text>(1S,2R)-1-C-(indol-3-yl)glycerol 3-phosphate + L-serine = D-glyceraldehyde 3-phosphate + L-tryptophan + H2O</text>
        <dbReference type="Rhea" id="RHEA:10532"/>
        <dbReference type="ChEBI" id="CHEBI:15377"/>
        <dbReference type="ChEBI" id="CHEBI:33384"/>
        <dbReference type="ChEBI" id="CHEBI:57912"/>
        <dbReference type="ChEBI" id="CHEBI:58866"/>
        <dbReference type="ChEBI" id="CHEBI:59776"/>
        <dbReference type="EC" id="4.2.1.20"/>
    </reaction>
</comment>
<dbReference type="AlphaFoldDB" id="A0A059ZW98"/>
<dbReference type="InterPro" id="IPR018204">
    <property type="entry name" value="Trp_synthase_alpha_AS"/>
</dbReference>
<evidence type="ECO:0000256" key="4">
    <source>
        <dbReference type="ARBA" id="ARBA00022605"/>
    </source>
</evidence>
<evidence type="ECO:0000256" key="9">
    <source>
        <dbReference type="HAMAP-Rule" id="MF_00131"/>
    </source>
</evidence>
<evidence type="ECO:0000256" key="8">
    <source>
        <dbReference type="ARBA" id="ARBA00049047"/>
    </source>
</evidence>
<comment type="subunit">
    <text evidence="3 9">Tetramer of two alpha and two beta chains.</text>
</comment>
<dbReference type="EC" id="4.2.1.20" evidence="9"/>
<dbReference type="GeneID" id="92932086"/>
<keyword evidence="7 9" id="KW-0456">Lyase</keyword>
<evidence type="ECO:0000256" key="2">
    <source>
        <dbReference type="ARBA" id="ARBA00004733"/>
    </source>
</evidence>